<dbReference type="EMBL" id="DVON01000255">
    <property type="protein sequence ID" value="HIV13846.1"/>
    <property type="molecule type" value="Genomic_DNA"/>
</dbReference>
<accession>A0A9D1NW13</accession>
<reference evidence="1" key="1">
    <citation type="submission" date="2020-10" db="EMBL/GenBank/DDBJ databases">
        <authorList>
            <person name="Gilroy R."/>
        </authorList>
    </citation>
    <scope>NUCLEOTIDE SEQUENCE</scope>
    <source>
        <strain evidence="1">ChiBcec2-4451</strain>
    </source>
</reference>
<evidence type="ECO:0000313" key="2">
    <source>
        <dbReference type="Proteomes" id="UP000886723"/>
    </source>
</evidence>
<name>A0A9D1NW13_9FIRM</name>
<dbReference type="AlphaFoldDB" id="A0A9D1NW13"/>
<gene>
    <name evidence="1" type="ORF">IAA63_12000</name>
</gene>
<protein>
    <submittedName>
        <fullName evidence="1">Uncharacterized protein</fullName>
    </submittedName>
</protein>
<reference evidence="1" key="2">
    <citation type="journal article" date="2021" name="PeerJ">
        <title>Extensive microbial diversity within the chicken gut microbiome revealed by metagenomics and culture.</title>
        <authorList>
            <person name="Gilroy R."/>
            <person name="Ravi A."/>
            <person name="Getino M."/>
            <person name="Pursley I."/>
            <person name="Horton D.L."/>
            <person name="Alikhan N.F."/>
            <person name="Baker D."/>
            <person name="Gharbi K."/>
            <person name="Hall N."/>
            <person name="Watson M."/>
            <person name="Adriaenssens E.M."/>
            <person name="Foster-Nyarko E."/>
            <person name="Jarju S."/>
            <person name="Secka A."/>
            <person name="Antonio M."/>
            <person name="Oren A."/>
            <person name="Chaudhuri R.R."/>
            <person name="La Ragione R."/>
            <person name="Hildebrand F."/>
            <person name="Pallen M.J."/>
        </authorList>
    </citation>
    <scope>NUCLEOTIDE SEQUENCE</scope>
    <source>
        <strain evidence="1">ChiBcec2-4451</strain>
    </source>
</reference>
<evidence type="ECO:0000313" key="1">
    <source>
        <dbReference type="EMBL" id="HIV13846.1"/>
    </source>
</evidence>
<comment type="caution">
    <text evidence="1">The sequence shown here is derived from an EMBL/GenBank/DDBJ whole genome shotgun (WGS) entry which is preliminary data.</text>
</comment>
<dbReference type="Proteomes" id="UP000886723">
    <property type="component" value="Unassembled WGS sequence"/>
</dbReference>
<feature type="non-terminal residue" evidence="1">
    <location>
        <position position="1"/>
    </location>
</feature>
<proteinExistence type="predicted"/>
<sequence length="97" mass="11285">GVTGTTWKEGNDILLENLRKEFGSGEVNIEGTVYPGLTETTFEKLEQWIDQAEVYYPVYVELGNGIYDRMEPYLTGEKAYEECMKEVEEFMEIYFSE</sequence>
<organism evidence="1 2">
    <name type="scientific">Candidatus Pullilachnospira stercoravium</name>
    <dbReference type="NCBI Taxonomy" id="2840913"/>
    <lineage>
        <taxon>Bacteria</taxon>
        <taxon>Bacillati</taxon>
        <taxon>Bacillota</taxon>
        <taxon>Clostridia</taxon>
        <taxon>Lachnospirales</taxon>
        <taxon>Lachnospiraceae</taxon>
        <taxon>Lachnospiraceae incertae sedis</taxon>
        <taxon>Candidatus Pullilachnospira</taxon>
    </lineage>
</organism>